<organism evidence="10 11">
    <name type="scientific">candidate division LCP-89 bacterium B3_LCP</name>
    <dbReference type="NCBI Taxonomy" id="2012998"/>
    <lineage>
        <taxon>Bacteria</taxon>
        <taxon>Pseudomonadati</taxon>
        <taxon>Bacteria division LCP-89</taxon>
    </lineage>
</organism>
<comment type="caution">
    <text evidence="10">The sequence shown here is derived from an EMBL/GenBank/DDBJ whole genome shotgun (WGS) entry which is preliminary data.</text>
</comment>
<evidence type="ECO:0000259" key="9">
    <source>
        <dbReference type="Pfam" id="PF21082"/>
    </source>
</evidence>
<dbReference type="InterPro" id="IPR049278">
    <property type="entry name" value="MS_channel_C"/>
</dbReference>
<name>A0A532V097_UNCL8</name>
<dbReference type="EMBL" id="NJBN01000004">
    <property type="protein sequence ID" value="TKJ40635.1"/>
    <property type="molecule type" value="Genomic_DNA"/>
</dbReference>
<dbReference type="SUPFAM" id="SSF50182">
    <property type="entry name" value="Sm-like ribonucleoproteins"/>
    <property type="match status" value="1"/>
</dbReference>
<dbReference type="Pfam" id="PF05552">
    <property type="entry name" value="MS_channel_1st_1"/>
    <property type="match status" value="1"/>
</dbReference>
<gene>
    <name evidence="10" type="ORF">CEE37_06635</name>
</gene>
<evidence type="ECO:0000256" key="6">
    <source>
        <dbReference type="ARBA" id="ARBA00023136"/>
    </source>
</evidence>
<dbReference type="Gene3D" id="1.10.287.1260">
    <property type="match status" value="1"/>
</dbReference>
<feature type="transmembrane region" description="Helical" evidence="7">
    <location>
        <begin position="59"/>
        <end position="81"/>
    </location>
</feature>
<dbReference type="SUPFAM" id="SSF82861">
    <property type="entry name" value="Mechanosensitive channel protein MscS (YggB), transmembrane region"/>
    <property type="match status" value="1"/>
</dbReference>
<dbReference type="Pfam" id="PF21082">
    <property type="entry name" value="MS_channel_3rd"/>
    <property type="match status" value="1"/>
</dbReference>
<keyword evidence="6 7" id="KW-0472">Membrane</keyword>
<feature type="domain" description="Mechanosensitive ion channel MscS" evidence="8">
    <location>
        <begin position="105"/>
        <end position="170"/>
    </location>
</feature>
<dbReference type="GO" id="GO:0005886">
    <property type="term" value="C:plasma membrane"/>
    <property type="evidence" value="ECO:0007669"/>
    <property type="project" value="UniProtKB-SubCell"/>
</dbReference>
<protein>
    <submittedName>
        <fullName evidence="10">Mechanosensitive ion channel protein MscS</fullName>
    </submittedName>
</protein>
<dbReference type="InterPro" id="IPR010920">
    <property type="entry name" value="LSM_dom_sf"/>
</dbReference>
<sequence>MGDITNWSQQGLDLIMQYVPTVVTALITLVIGLWIIKIIVKAVNRNMGKSKVDVSLQKFLASMIGIGLKIMLLITVIGMFGVQMTSFIAIIGAAGLAVGLALQGTLANFAGGVLILLFKPYKVGDVIEAQGFIGGVHEIQIFNTILKTPDKKTIIIPNGGLSNGSITNYTTEPQRRIDFTFGIGYEDNIDKAQETLLKIIAEDDRILKDPAPMVKVSELADSSVNFATRVWCNTADYWDIYFDMHGKVKKAFDANGISIPFPQTDVHLYKHEG</sequence>
<dbReference type="SUPFAM" id="SSF82689">
    <property type="entry name" value="Mechanosensitive channel protein MscS (YggB), C-terminal domain"/>
    <property type="match status" value="1"/>
</dbReference>
<feature type="domain" description="Mechanosensitive ion channel MscS C-terminal" evidence="9">
    <location>
        <begin position="177"/>
        <end position="259"/>
    </location>
</feature>
<keyword evidence="3" id="KW-1003">Cell membrane</keyword>
<accession>A0A532V097</accession>
<dbReference type="PANTHER" id="PTHR30221">
    <property type="entry name" value="SMALL-CONDUCTANCE MECHANOSENSITIVE CHANNEL"/>
    <property type="match status" value="1"/>
</dbReference>
<evidence type="ECO:0000256" key="7">
    <source>
        <dbReference type="SAM" id="Phobius"/>
    </source>
</evidence>
<dbReference type="PANTHER" id="PTHR30221:SF1">
    <property type="entry name" value="SMALL-CONDUCTANCE MECHANOSENSITIVE CHANNEL"/>
    <property type="match status" value="1"/>
</dbReference>
<dbReference type="InterPro" id="IPR008910">
    <property type="entry name" value="MSC_TM_helix"/>
</dbReference>
<dbReference type="AlphaFoldDB" id="A0A532V097"/>
<keyword evidence="5 7" id="KW-1133">Transmembrane helix</keyword>
<dbReference type="InterPro" id="IPR006685">
    <property type="entry name" value="MscS_channel_2nd"/>
</dbReference>
<dbReference type="GO" id="GO:0008381">
    <property type="term" value="F:mechanosensitive monoatomic ion channel activity"/>
    <property type="evidence" value="ECO:0007669"/>
    <property type="project" value="InterPro"/>
</dbReference>
<dbReference type="Gene3D" id="2.30.30.60">
    <property type="match status" value="1"/>
</dbReference>
<dbReference type="InterPro" id="IPR011014">
    <property type="entry name" value="MscS_channel_TM-2"/>
</dbReference>
<comment type="subcellular location">
    <subcellularLocation>
        <location evidence="1">Cell membrane</location>
        <topology evidence="1">Multi-pass membrane protein</topology>
    </subcellularLocation>
</comment>
<proteinExistence type="inferred from homology"/>
<dbReference type="InterPro" id="IPR011066">
    <property type="entry name" value="MscS_channel_C_sf"/>
</dbReference>
<dbReference type="Proteomes" id="UP000319619">
    <property type="component" value="Unassembled WGS sequence"/>
</dbReference>
<comment type="similarity">
    <text evidence="2">Belongs to the MscS (TC 1.A.23) family.</text>
</comment>
<keyword evidence="4 7" id="KW-0812">Transmembrane</keyword>
<dbReference type="InterPro" id="IPR023408">
    <property type="entry name" value="MscS_beta-dom_sf"/>
</dbReference>
<dbReference type="Pfam" id="PF00924">
    <property type="entry name" value="MS_channel_2nd"/>
    <property type="match status" value="1"/>
</dbReference>
<evidence type="ECO:0000259" key="8">
    <source>
        <dbReference type="Pfam" id="PF00924"/>
    </source>
</evidence>
<evidence type="ECO:0000256" key="4">
    <source>
        <dbReference type="ARBA" id="ARBA00022692"/>
    </source>
</evidence>
<reference evidence="10 11" key="1">
    <citation type="submission" date="2017-06" db="EMBL/GenBank/DDBJ databases">
        <title>Novel microbial phyla capable of carbon fixation and sulfur reduction in deep-sea sediments.</title>
        <authorList>
            <person name="Huang J."/>
            <person name="Baker B."/>
            <person name="Wang Y."/>
        </authorList>
    </citation>
    <scope>NUCLEOTIDE SEQUENCE [LARGE SCALE GENOMIC DNA]</scope>
    <source>
        <strain evidence="10">B3_LCP</strain>
    </source>
</reference>
<dbReference type="InterPro" id="IPR045275">
    <property type="entry name" value="MscS_archaea/bacteria_type"/>
</dbReference>
<evidence type="ECO:0000256" key="1">
    <source>
        <dbReference type="ARBA" id="ARBA00004651"/>
    </source>
</evidence>
<feature type="transmembrane region" description="Helical" evidence="7">
    <location>
        <begin position="87"/>
        <end position="118"/>
    </location>
</feature>
<evidence type="ECO:0000256" key="3">
    <source>
        <dbReference type="ARBA" id="ARBA00022475"/>
    </source>
</evidence>
<dbReference type="Gene3D" id="3.30.70.100">
    <property type="match status" value="1"/>
</dbReference>
<feature type="transmembrane region" description="Helical" evidence="7">
    <location>
        <begin position="15"/>
        <end position="39"/>
    </location>
</feature>
<evidence type="ECO:0000313" key="10">
    <source>
        <dbReference type="EMBL" id="TKJ40635.1"/>
    </source>
</evidence>
<evidence type="ECO:0000256" key="5">
    <source>
        <dbReference type="ARBA" id="ARBA00022989"/>
    </source>
</evidence>
<evidence type="ECO:0000256" key="2">
    <source>
        <dbReference type="ARBA" id="ARBA00008017"/>
    </source>
</evidence>
<evidence type="ECO:0000313" key="11">
    <source>
        <dbReference type="Proteomes" id="UP000319619"/>
    </source>
</evidence>